<dbReference type="CDD" id="cd10316">
    <property type="entry name" value="RGL4_M"/>
    <property type="match status" value="1"/>
</dbReference>
<dbReference type="InterPro" id="IPR008979">
    <property type="entry name" value="Galactose-bd-like_sf"/>
</dbReference>
<dbReference type="SUPFAM" id="SSF49785">
    <property type="entry name" value="Galactose-binding domain-like"/>
    <property type="match status" value="1"/>
</dbReference>
<evidence type="ECO:0000313" key="5">
    <source>
        <dbReference type="Proteomes" id="UP000825729"/>
    </source>
</evidence>
<dbReference type="InterPro" id="IPR014718">
    <property type="entry name" value="GH-type_carb-bd"/>
</dbReference>
<dbReference type="Pfam" id="PF06045">
    <property type="entry name" value="Rhamnogal_lyase"/>
    <property type="match status" value="1"/>
</dbReference>
<evidence type="ECO:0000256" key="1">
    <source>
        <dbReference type="ARBA" id="ARBA00022729"/>
    </source>
</evidence>
<keyword evidence="1" id="KW-0732">Signal</keyword>
<feature type="domain" description="Rhamnogalacturonan lyase" evidence="2">
    <location>
        <begin position="466"/>
        <end position="652"/>
    </location>
</feature>
<gene>
    <name evidence="4" type="ORF">H6P81_020284</name>
</gene>
<proteinExistence type="predicted"/>
<dbReference type="AlphaFoldDB" id="A0AAV7DUA6"/>
<dbReference type="InterPro" id="IPR013784">
    <property type="entry name" value="Carb-bd-like_fold"/>
</dbReference>
<protein>
    <recommendedName>
        <fullName evidence="6">Rhamnogalacturonan endolyase</fullName>
    </recommendedName>
</protein>
<dbReference type="CDD" id="cd10320">
    <property type="entry name" value="RGL4_N"/>
    <property type="match status" value="1"/>
</dbReference>
<keyword evidence="5" id="KW-1185">Reference proteome</keyword>
<dbReference type="InterPro" id="IPR029413">
    <property type="entry name" value="RG-lyase_II"/>
</dbReference>
<organism evidence="4 5">
    <name type="scientific">Aristolochia fimbriata</name>
    <name type="common">White veined hardy Dutchman's pipe vine</name>
    <dbReference type="NCBI Taxonomy" id="158543"/>
    <lineage>
        <taxon>Eukaryota</taxon>
        <taxon>Viridiplantae</taxon>
        <taxon>Streptophyta</taxon>
        <taxon>Embryophyta</taxon>
        <taxon>Tracheophyta</taxon>
        <taxon>Spermatophyta</taxon>
        <taxon>Magnoliopsida</taxon>
        <taxon>Magnoliidae</taxon>
        <taxon>Piperales</taxon>
        <taxon>Aristolochiaceae</taxon>
        <taxon>Aristolochia</taxon>
    </lineage>
</organism>
<dbReference type="Gene3D" id="2.70.98.10">
    <property type="match status" value="1"/>
</dbReference>
<accession>A0AAV7DUA6</accession>
<name>A0AAV7DUA6_ARIFI</name>
<dbReference type="Proteomes" id="UP000825729">
    <property type="component" value="Unassembled WGS sequence"/>
</dbReference>
<evidence type="ECO:0008006" key="6">
    <source>
        <dbReference type="Google" id="ProtNLM"/>
    </source>
</evidence>
<feature type="domain" description="Rhamnogalacturonan lyase" evidence="3">
    <location>
        <begin position="380"/>
        <end position="450"/>
    </location>
</feature>
<evidence type="ECO:0000259" key="3">
    <source>
        <dbReference type="Pfam" id="PF14686"/>
    </source>
</evidence>
<dbReference type="Gene3D" id="2.60.120.260">
    <property type="entry name" value="Galactose-binding domain-like"/>
    <property type="match status" value="1"/>
</dbReference>
<comment type="caution">
    <text evidence="4">The sequence shown here is derived from an EMBL/GenBank/DDBJ whole genome shotgun (WGS) entry which is preliminary data.</text>
</comment>
<reference evidence="4 5" key="1">
    <citation type="submission" date="2021-07" db="EMBL/GenBank/DDBJ databases">
        <title>The Aristolochia fimbriata genome: insights into angiosperm evolution, floral development and chemical biosynthesis.</title>
        <authorList>
            <person name="Jiao Y."/>
        </authorList>
    </citation>
    <scope>NUCLEOTIDE SEQUENCE [LARGE SCALE GENOMIC DNA]</scope>
    <source>
        <strain evidence="4">IBCAS-2021</strain>
        <tissue evidence="4">Leaf</tissue>
    </source>
</reference>
<dbReference type="SUPFAM" id="SSF49452">
    <property type="entry name" value="Starch-binding domain-like"/>
    <property type="match status" value="1"/>
</dbReference>
<sequence>MNLLPITSLMAGTLQAVIDNGIITLTLLNPEGIVAGIQYNGLDNLMDVQARETNRGYWDLNWNDPNQSRGFFDIIKGTELGVIRNDEKQVEVSFTKKWDSSLSDSQVPLNIDKRFVVLRGSSGFYSYAIYERLQGWPGFGLAQMRLTIKLRREKFRYLVVDDTRHSLMPAMEDREPPRARPLAYKEAVLLVNPTDANLTGMASNFFSVDDKYQFSVENKDAHVHGWICSDPTIGFWQINPSHEFRSGGPMKQELTSHTGPTTLAAPFLERKHLLRGQIFQTMHYAGKPMIPNFQDGEPWKKVYGPVFFYLNKVEDHGVAPFPSLWEDAKRQMEEEVKRWPYNFPASADFPQAHQRGAVRGCLLVRDGRYFNGGSKVPAASAYVGLALPGEPGSWQTESKGYQFWTRAGANGCFSIRNVREGTYNLYAFVPGYIGDYRYSVPITITAGEDKVLLGDLVYEPPRNGPTLWEIGVPDRQVLEFFIPDPDPMYFNSFLISPKNRIRQYGLWDRYTELYPDEDPVYTVGSSDYGTDWFYAHVPRNLGEGRYEPTTRRIRFDVSSIRTGVYTLRVCIASTQLSQLRIRLNNATGDPIFSSPIIGRDNAIARHGLHGLQELYSIKVQSSLLIPGMNTLFFTQTRTVSPFQGILYDYIRLEGPPPQ</sequence>
<dbReference type="InterPro" id="IPR051850">
    <property type="entry name" value="Polysacch_Lyase_4"/>
</dbReference>
<dbReference type="EMBL" id="JAINDJ010000008">
    <property type="protein sequence ID" value="KAG9440119.1"/>
    <property type="molecule type" value="Genomic_DNA"/>
</dbReference>
<dbReference type="PANTHER" id="PTHR32018:SF2">
    <property type="entry name" value="OS11G0134100 PROTEIN"/>
    <property type="match status" value="1"/>
</dbReference>
<evidence type="ECO:0000259" key="2">
    <source>
        <dbReference type="Pfam" id="PF14683"/>
    </source>
</evidence>
<dbReference type="Gene3D" id="2.60.40.1120">
    <property type="entry name" value="Carboxypeptidase-like, regulatory domain"/>
    <property type="match status" value="1"/>
</dbReference>
<dbReference type="Pfam" id="PF14686">
    <property type="entry name" value="fn3_3"/>
    <property type="match status" value="1"/>
</dbReference>
<dbReference type="PANTHER" id="PTHR32018">
    <property type="entry name" value="RHAMNOGALACTURONATE LYASE FAMILY PROTEIN"/>
    <property type="match status" value="1"/>
</dbReference>
<dbReference type="InterPro" id="IPR010325">
    <property type="entry name" value="Rhamnogal_lyase"/>
</dbReference>
<dbReference type="CDD" id="cd10317">
    <property type="entry name" value="RGL4_C"/>
    <property type="match status" value="1"/>
</dbReference>
<evidence type="ECO:0000313" key="4">
    <source>
        <dbReference type="EMBL" id="KAG9440119.1"/>
    </source>
</evidence>
<dbReference type="GO" id="GO:0030246">
    <property type="term" value="F:carbohydrate binding"/>
    <property type="evidence" value="ECO:0007669"/>
    <property type="project" value="InterPro"/>
</dbReference>
<dbReference type="Pfam" id="PF14683">
    <property type="entry name" value="CBM-like"/>
    <property type="match status" value="1"/>
</dbReference>
<dbReference type="InterPro" id="IPR029411">
    <property type="entry name" value="RG-lyase_III"/>
</dbReference>